<proteinExistence type="predicted"/>
<keyword evidence="3" id="KW-0282">Flagellum</keyword>
<feature type="compositionally biased region" description="Low complexity" evidence="1">
    <location>
        <begin position="500"/>
        <end position="512"/>
    </location>
</feature>
<name>A0A290HIB4_9BACT</name>
<reference evidence="4" key="1">
    <citation type="submission" date="2017-09" db="EMBL/GenBank/DDBJ databases">
        <title>The complete genome of Sulfurospirillum sp. JPD-1.</title>
        <authorList>
            <person name="Goris T."/>
        </authorList>
    </citation>
    <scope>NUCLEOTIDE SEQUENCE [LARGE SCALE GENOMIC DNA]</scope>
    <source>
        <strain evidence="4">JPD-1</strain>
    </source>
</reference>
<evidence type="ECO:0000259" key="2">
    <source>
        <dbReference type="Pfam" id="PF02120"/>
    </source>
</evidence>
<organism evidence="3 4">
    <name type="scientific">Sulfurospirillum diekertiae</name>
    <dbReference type="NCBI Taxonomy" id="1854492"/>
    <lineage>
        <taxon>Bacteria</taxon>
        <taxon>Pseudomonadati</taxon>
        <taxon>Campylobacterota</taxon>
        <taxon>Epsilonproteobacteria</taxon>
        <taxon>Campylobacterales</taxon>
        <taxon>Sulfurospirillaceae</taxon>
        <taxon>Sulfurospirillum</taxon>
    </lineage>
</organism>
<evidence type="ECO:0000256" key="1">
    <source>
        <dbReference type="SAM" id="MobiDB-lite"/>
    </source>
</evidence>
<dbReference type="InterPro" id="IPR021136">
    <property type="entry name" value="Flagellar_hook_control-like_C"/>
</dbReference>
<keyword evidence="3" id="KW-0969">Cilium</keyword>
<dbReference type="OrthoDB" id="5362877at2"/>
<dbReference type="InterPro" id="IPR038610">
    <property type="entry name" value="FliK-like_C_sf"/>
</dbReference>
<protein>
    <submittedName>
        <fullName evidence="3">Flagellar hook-length control protein FliK</fullName>
    </submittedName>
</protein>
<dbReference type="KEGG" id="sulj:SJPD1_2894"/>
<dbReference type="Gene3D" id="3.30.750.140">
    <property type="match status" value="1"/>
</dbReference>
<feature type="compositionally biased region" description="Basic and acidic residues" evidence="1">
    <location>
        <begin position="513"/>
        <end position="522"/>
    </location>
</feature>
<feature type="region of interest" description="Disordered" evidence="1">
    <location>
        <begin position="500"/>
        <end position="533"/>
    </location>
</feature>
<feature type="domain" description="Flagellar hook-length control protein-like C-terminal" evidence="2">
    <location>
        <begin position="427"/>
        <end position="506"/>
    </location>
</feature>
<evidence type="ECO:0000313" key="3">
    <source>
        <dbReference type="EMBL" id="ATB70971.1"/>
    </source>
</evidence>
<dbReference type="AlphaFoldDB" id="A0A290HIB4"/>
<evidence type="ECO:0000313" key="4">
    <source>
        <dbReference type="Proteomes" id="UP000217349"/>
    </source>
</evidence>
<keyword evidence="3" id="KW-0966">Cell projection</keyword>
<dbReference type="RefSeq" id="WP_096047748.1">
    <property type="nucleotide sequence ID" value="NZ_CP023275.1"/>
</dbReference>
<gene>
    <name evidence="3" type="ORF">SJPD1_2894</name>
</gene>
<accession>A0A290HIB4</accession>
<dbReference type="Proteomes" id="UP000217349">
    <property type="component" value="Chromosome"/>
</dbReference>
<dbReference type="Pfam" id="PF02120">
    <property type="entry name" value="Flg_hook"/>
    <property type="match status" value="1"/>
</dbReference>
<sequence>MQDILSFVPAPSPITLAHSTNEPIQAESANGTFSESFFSIILSQMTKEGKQVSQSDLTQETPTTNETNLNLTATDQKAKSVDEHLLDDLLSVVNALQQNSQTTIFPTLKPSSTLEKILGSETARQDFANVKNVSDLMDLSKKYNLGLEKLSISTETMDSIQKKFPTLAQNNFFDDLKTALTTVQSTQNGETTKAVTTNLMSLLDKQPTTTTEIPTTTPSILSELISKEVKPTSTTPTIDTTNTTNTTTTLNTPIVEEPLIVNEKQQNTLAKALQTPQEENTQATLPLETVVQKVVNDNELKKPATPIQTAEVVTQEEPAQIQVATTHVNEVKKEPLVKTVEETTDTVLKTVKSDKTISDVASSAEEVTQIQKVVKPEEKEIAKSEDTPLTVDAKTDSKVTVKQDLSTTKAVPVKESLNQFATDLKEKIEAYKPPIMKVELSLSPKSLGDVDVTLLTRGNNLHVNISSTTSTMSLFTQNQNDVKNALINMGFTNLQMNFSDQRNSDQSQQNQKQRSDNSKEFTTESSEEETASLEIVIPQYV</sequence>
<dbReference type="EMBL" id="CP023275">
    <property type="protein sequence ID" value="ATB70971.1"/>
    <property type="molecule type" value="Genomic_DNA"/>
</dbReference>